<dbReference type="InterPro" id="IPR007789">
    <property type="entry name" value="DUF688"/>
</dbReference>
<dbReference type="PANTHER" id="PTHR35466:SF9">
    <property type="entry name" value="OS11G0182100 PROTEIN"/>
    <property type="match status" value="1"/>
</dbReference>
<dbReference type="FunCoup" id="F2DRL5">
    <property type="interactions" value="79"/>
</dbReference>
<dbReference type="EMBL" id="AK366533">
    <property type="protein sequence ID" value="BAJ97736.1"/>
    <property type="molecule type" value="mRNA"/>
</dbReference>
<feature type="region of interest" description="Disordered" evidence="1">
    <location>
        <begin position="18"/>
        <end position="116"/>
    </location>
</feature>
<organism evidence="2">
    <name type="scientific">Hordeum vulgare subsp. vulgare</name>
    <name type="common">Domesticated barley</name>
    <dbReference type="NCBI Taxonomy" id="112509"/>
    <lineage>
        <taxon>Eukaryota</taxon>
        <taxon>Viridiplantae</taxon>
        <taxon>Streptophyta</taxon>
        <taxon>Embryophyta</taxon>
        <taxon>Tracheophyta</taxon>
        <taxon>Spermatophyta</taxon>
        <taxon>Magnoliopsida</taxon>
        <taxon>Liliopsida</taxon>
        <taxon>Poales</taxon>
        <taxon>Poaceae</taxon>
        <taxon>BOP clade</taxon>
        <taxon>Pooideae</taxon>
        <taxon>Triticodae</taxon>
        <taxon>Triticeae</taxon>
        <taxon>Hordeinae</taxon>
        <taxon>Hordeum</taxon>
    </lineage>
</organism>
<dbReference type="GeneID" id="123446159"/>
<reference evidence="2" key="1">
    <citation type="journal article" date="2011" name="Plant Physiol.">
        <title>Comprehensive sequence analysis of 24,783 barley full-length cDNAs derived from 12 clone libraries.</title>
        <authorList>
            <person name="Matsumoto T."/>
            <person name="Tanaka T."/>
            <person name="Sakai H."/>
            <person name="Amano N."/>
            <person name="Kanamori H."/>
            <person name="Kurita K."/>
            <person name="Kikuta A."/>
            <person name="Kamiya K."/>
            <person name="Yamamoto M."/>
            <person name="Ikawa H."/>
            <person name="Fujii N."/>
            <person name="Hori K."/>
            <person name="Itoh T."/>
            <person name="Sato K."/>
        </authorList>
    </citation>
    <scope>NUCLEOTIDE SEQUENCE</scope>
    <source>
        <tissue evidence="2">Shoot and root</tissue>
    </source>
</reference>
<dbReference type="InParanoid" id="F2DRL5"/>
<evidence type="ECO:0000313" key="2">
    <source>
        <dbReference type="EMBL" id="BAJ97736.1"/>
    </source>
</evidence>
<dbReference type="KEGG" id="hvg:123446159"/>
<dbReference type="AlphaFoldDB" id="F2DRL5"/>
<dbReference type="Gramene" id="HORVU.MOREX.r2.4HG0290030.1">
    <property type="protein sequence ID" value="HORVU.MOREX.r2.4HG0290030.1.CDS.1"/>
    <property type="gene ID" value="HORVU.MOREX.r2.4HG0290030"/>
</dbReference>
<feature type="region of interest" description="Disordered" evidence="1">
    <location>
        <begin position="134"/>
        <end position="182"/>
    </location>
</feature>
<feature type="compositionally biased region" description="Low complexity" evidence="1">
    <location>
        <begin position="31"/>
        <end position="46"/>
    </location>
</feature>
<dbReference type="RefSeq" id="XP_044978774.1">
    <property type="nucleotide sequence ID" value="XM_045122839.1"/>
</dbReference>
<accession>F2DRL5</accession>
<dbReference type="OMA" id="CRRPGSI"/>
<feature type="compositionally biased region" description="Basic and acidic residues" evidence="1">
    <location>
        <begin position="106"/>
        <end position="116"/>
    </location>
</feature>
<feature type="compositionally biased region" description="Basic residues" evidence="1">
    <location>
        <begin position="84"/>
        <end position="98"/>
    </location>
</feature>
<protein>
    <submittedName>
        <fullName evidence="2">Predicted protein</fullName>
    </submittedName>
</protein>
<dbReference type="OrthoDB" id="695926at2759"/>
<dbReference type="PANTHER" id="PTHR35466">
    <property type="entry name" value="SERINE/ARGININE REPETITIVE MATRIX PROTEIN 1"/>
    <property type="match status" value="1"/>
</dbReference>
<dbReference type="Pfam" id="PF05097">
    <property type="entry name" value="DUF688"/>
    <property type="match status" value="1"/>
</dbReference>
<name>F2DRL5_HORVV</name>
<evidence type="ECO:0000256" key="1">
    <source>
        <dbReference type="SAM" id="MobiDB-lite"/>
    </source>
</evidence>
<feature type="compositionally biased region" description="Low complexity" evidence="1">
    <location>
        <begin position="55"/>
        <end position="83"/>
    </location>
</feature>
<sequence length="204" mass="21022">MAAVEDDSCRRAGSIPFKWEVCPGTPKNTRSASAAAAASPAKVAPKLTLTPPPSMASSPSPYYHHSTASSPRVTSARSASVSPSRRRPYAYAGGHRRAPPTAFIDAEPRPAAKPEPDTAAFGCFALPILRRKGSKKGAGFGSASSFSSSSSSSGGSFRSDGGGLGMRRSASISSASSLPLPPGRRYAAEARAEVDAATGRGWYF</sequence>
<proteinExistence type="evidence at transcript level"/>
<feature type="compositionally biased region" description="Low complexity" evidence="1">
    <location>
        <begin position="169"/>
        <end position="178"/>
    </location>
</feature>
<feature type="compositionally biased region" description="Low complexity" evidence="1">
    <location>
        <begin position="141"/>
        <end position="159"/>
    </location>
</feature>